<dbReference type="InterPro" id="IPR036322">
    <property type="entry name" value="WD40_repeat_dom_sf"/>
</dbReference>
<dbReference type="InterPro" id="IPR002110">
    <property type="entry name" value="Ankyrin_rpt"/>
</dbReference>
<dbReference type="SMART" id="SM00248">
    <property type="entry name" value="ANK"/>
    <property type="match status" value="5"/>
</dbReference>
<dbReference type="Proteomes" id="UP000758603">
    <property type="component" value="Unassembled WGS sequence"/>
</dbReference>
<feature type="repeat" description="WD" evidence="4">
    <location>
        <begin position="415"/>
        <end position="456"/>
    </location>
</feature>
<feature type="repeat" description="WD" evidence="4">
    <location>
        <begin position="584"/>
        <end position="625"/>
    </location>
</feature>
<feature type="repeat" description="ANK" evidence="3">
    <location>
        <begin position="258"/>
        <end position="290"/>
    </location>
</feature>
<evidence type="ECO:0000256" key="1">
    <source>
        <dbReference type="ARBA" id="ARBA00022574"/>
    </source>
</evidence>
<dbReference type="PROSITE" id="PS50294">
    <property type="entry name" value="WD_REPEATS_REGION"/>
    <property type="match status" value="5"/>
</dbReference>
<feature type="repeat" description="WD" evidence="4">
    <location>
        <begin position="543"/>
        <end position="583"/>
    </location>
</feature>
<dbReference type="PANTHER" id="PTHR19879">
    <property type="entry name" value="TRANSCRIPTION INITIATION FACTOR TFIID"/>
    <property type="match status" value="1"/>
</dbReference>
<dbReference type="InterPro" id="IPR019775">
    <property type="entry name" value="WD40_repeat_CS"/>
</dbReference>
<dbReference type="CDD" id="cd00200">
    <property type="entry name" value="WD40"/>
    <property type="match status" value="1"/>
</dbReference>
<dbReference type="Pfam" id="PF12796">
    <property type="entry name" value="Ank_2"/>
    <property type="match status" value="2"/>
</dbReference>
<name>A0A9P8RGS5_9PEZI</name>
<reference evidence="5" key="1">
    <citation type="journal article" date="2021" name="Nat. Commun.">
        <title>Genetic determinants of endophytism in the Arabidopsis root mycobiome.</title>
        <authorList>
            <person name="Mesny F."/>
            <person name="Miyauchi S."/>
            <person name="Thiergart T."/>
            <person name="Pickel B."/>
            <person name="Atanasova L."/>
            <person name="Karlsson M."/>
            <person name="Huettel B."/>
            <person name="Barry K.W."/>
            <person name="Haridas S."/>
            <person name="Chen C."/>
            <person name="Bauer D."/>
            <person name="Andreopoulos W."/>
            <person name="Pangilinan J."/>
            <person name="LaButti K."/>
            <person name="Riley R."/>
            <person name="Lipzen A."/>
            <person name="Clum A."/>
            <person name="Drula E."/>
            <person name="Henrissat B."/>
            <person name="Kohler A."/>
            <person name="Grigoriev I.V."/>
            <person name="Martin F.M."/>
            <person name="Hacquard S."/>
        </authorList>
    </citation>
    <scope>NUCLEOTIDE SEQUENCE</scope>
    <source>
        <strain evidence="5">MPI-SDFR-AT-0073</strain>
    </source>
</reference>
<feature type="repeat" description="ANK" evidence="3">
    <location>
        <begin position="349"/>
        <end position="381"/>
    </location>
</feature>
<dbReference type="PROSITE" id="PS50297">
    <property type="entry name" value="ANK_REP_REGION"/>
    <property type="match status" value="2"/>
</dbReference>
<dbReference type="Pfam" id="PF00400">
    <property type="entry name" value="WD40"/>
    <property type="match status" value="7"/>
</dbReference>
<dbReference type="PROSITE" id="PS50088">
    <property type="entry name" value="ANK_REPEAT"/>
    <property type="match status" value="3"/>
</dbReference>
<dbReference type="SUPFAM" id="SSF50978">
    <property type="entry name" value="WD40 repeat-like"/>
    <property type="match status" value="1"/>
</dbReference>
<dbReference type="InterPro" id="IPR036770">
    <property type="entry name" value="Ankyrin_rpt-contain_sf"/>
</dbReference>
<keyword evidence="2" id="KW-0677">Repeat</keyword>
<keyword evidence="6" id="KW-1185">Reference proteome</keyword>
<dbReference type="Gene3D" id="1.25.40.20">
    <property type="entry name" value="Ankyrin repeat-containing domain"/>
    <property type="match status" value="2"/>
</dbReference>
<dbReference type="AlphaFoldDB" id="A0A9P8RGS5"/>
<evidence type="ECO:0000256" key="3">
    <source>
        <dbReference type="PROSITE-ProRule" id="PRU00023"/>
    </source>
</evidence>
<feature type="repeat" description="WD" evidence="4">
    <location>
        <begin position="457"/>
        <end position="498"/>
    </location>
</feature>
<dbReference type="Gene3D" id="2.130.10.10">
    <property type="entry name" value="YVTN repeat-like/Quinoprotein amine dehydrogenase"/>
    <property type="match status" value="2"/>
</dbReference>
<dbReference type="SMART" id="SM00320">
    <property type="entry name" value="WD40"/>
    <property type="match status" value="7"/>
</dbReference>
<dbReference type="OrthoDB" id="538223at2759"/>
<dbReference type="RefSeq" id="XP_045952257.1">
    <property type="nucleotide sequence ID" value="XM_046108440.1"/>
</dbReference>
<comment type="caution">
    <text evidence="5">The sequence shown here is derived from an EMBL/GenBank/DDBJ whole genome shotgun (WGS) entry which is preliminary data.</text>
</comment>
<evidence type="ECO:0000313" key="6">
    <source>
        <dbReference type="Proteomes" id="UP000758603"/>
    </source>
</evidence>
<dbReference type="PROSITE" id="PS50082">
    <property type="entry name" value="WD_REPEATS_2"/>
    <property type="match status" value="6"/>
</dbReference>
<proteinExistence type="predicted"/>
<dbReference type="SUPFAM" id="SSF48403">
    <property type="entry name" value="Ankyrin repeat"/>
    <property type="match status" value="1"/>
</dbReference>
<gene>
    <name evidence="5" type="ORF">BKA67DRAFT_664758</name>
</gene>
<organism evidence="5 6">
    <name type="scientific">Truncatella angustata</name>
    <dbReference type="NCBI Taxonomy" id="152316"/>
    <lineage>
        <taxon>Eukaryota</taxon>
        <taxon>Fungi</taxon>
        <taxon>Dikarya</taxon>
        <taxon>Ascomycota</taxon>
        <taxon>Pezizomycotina</taxon>
        <taxon>Sordariomycetes</taxon>
        <taxon>Xylariomycetidae</taxon>
        <taxon>Amphisphaeriales</taxon>
        <taxon>Sporocadaceae</taxon>
        <taxon>Truncatella</taxon>
    </lineage>
</organism>
<evidence type="ECO:0000256" key="4">
    <source>
        <dbReference type="PROSITE-ProRule" id="PRU00221"/>
    </source>
</evidence>
<dbReference type="PANTHER" id="PTHR19879:SF9">
    <property type="entry name" value="TRANSCRIPTION INITIATION FACTOR TFIID SUBUNIT 5"/>
    <property type="match status" value="1"/>
</dbReference>
<protein>
    <submittedName>
        <fullName evidence="5">WD40-repeat-containing domain protein</fullName>
    </submittedName>
</protein>
<feature type="repeat" description="ANK" evidence="3">
    <location>
        <begin position="225"/>
        <end position="257"/>
    </location>
</feature>
<keyword evidence="1 4" id="KW-0853">WD repeat</keyword>
<feature type="repeat" description="WD" evidence="4">
    <location>
        <begin position="666"/>
        <end position="697"/>
    </location>
</feature>
<feature type="repeat" description="WD" evidence="4">
    <location>
        <begin position="628"/>
        <end position="665"/>
    </location>
</feature>
<dbReference type="InterPro" id="IPR001680">
    <property type="entry name" value="WD40_rpt"/>
</dbReference>
<dbReference type="PRINTS" id="PR01415">
    <property type="entry name" value="ANKYRIN"/>
</dbReference>
<dbReference type="PROSITE" id="PS00678">
    <property type="entry name" value="WD_REPEATS_1"/>
    <property type="match status" value="1"/>
</dbReference>
<sequence length="703" mass="76890">MADHTACHLRRSIDEGTTTSAGDAISGYNNLWPGILTSNDHSFLKRVFQSHGNAFFIGCGLEKLDDSLCEGSASTSSPIHLILTWIGTELVLRGTTDTTHVRWYKGIKVFLRIALPDRLFGIKVGDMSPYVSLDSSTCIVYLKDDNPKLRRIALHRNQYDPPDMPPFIYEFNLDNLRMQGMSEITWHIKADSMPHLMPLLMAIKKGDGLFQDLLSHHTMQAKDEDSRTPLSWAAGLGRNAIAQRLIEEDAELDVPDKNGRTPLSWAAGNGHKDIVGMLLYAGVTQEPDNEDKVPLAWAAERGHCSIVEMLLDGPFDDRLPLILAAENGQAAVLGLLLDNFDLESRDIRDNKTILEWAVDANNEKFVRTLLDKGADAHALDEFGNTPISRAIGLGHESIVMALNMTRKSVAPWTILQDHTDRVSSVAFSPNGKLVASASEDKTIILYATDTGERRATLDQHGSKIFAMTFSPDGNLIAIASDDRTVTLWAVGTGHLQATFEGYMDFMTTIAFSPDAKFVAAASQDYDEVIMWETDTGQSQTLGGVGDAAQVFSVAFSSKGMLLASAHDESVVLWDLQNGEPQLTFTGHTGCANSVAFSPDGKFMASASDDMTVMIWKIENGETQMKLCHPDLVDSVAFSPDGQFVASSSDSIVYIWNVTSGEQQARLTGHNDRVVSVAFSPDGKLVASGSDDKTMILWAGYMSE</sequence>
<keyword evidence="3" id="KW-0040">ANK repeat</keyword>
<dbReference type="InterPro" id="IPR015943">
    <property type="entry name" value="WD40/YVTN_repeat-like_dom_sf"/>
</dbReference>
<evidence type="ECO:0000256" key="2">
    <source>
        <dbReference type="ARBA" id="ARBA00022737"/>
    </source>
</evidence>
<evidence type="ECO:0000313" key="5">
    <source>
        <dbReference type="EMBL" id="KAH6645743.1"/>
    </source>
</evidence>
<dbReference type="GeneID" id="70137331"/>
<accession>A0A9P8RGS5</accession>
<dbReference type="EMBL" id="JAGPXC010000011">
    <property type="protein sequence ID" value="KAH6645743.1"/>
    <property type="molecule type" value="Genomic_DNA"/>
</dbReference>